<keyword evidence="9" id="KW-0067">ATP-binding</keyword>
<accession>A0A3S1A0M1</accession>
<dbReference type="GO" id="GO:0006189">
    <property type="term" value="P:'de novo' IMP biosynthetic process"/>
    <property type="evidence" value="ECO:0007669"/>
    <property type="project" value="UniProtKB-UniPathway"/>
</dbReference>
<evidence type="ECO:0000256" key="4">
    <source>
        <dbReference type="ARBA" id="ARBA00011020"/>
    </source>
</evidence>
<gene>
    <name evidence="13" type="ORF">EGW08_012551</name>
</gene>
<dbReference type="AlphaFoldDB" id="A0A3S1A0M1"/>
<dbReference type="Pfam" id="PF00731">
    <property type="entry name" value="AIRC"/>
    <property type="match status" value="1"/>
</dbReference>
<dbReference type="GO" id="GO:0004639">
    <property type="term" value="F:phosphoribosylaminoimidazolesuccinocarboxamide synthase activity"/>
    <property type="evidence" value="ECO:0007669"/>
    <property type="project" value="InterPro"/>
</dbReference>
<dbReference type="InterPro" id="IPR028923">
    <property type="entry name" value="SAICAR_synt/ADE2_N"/>
</dbReference>
<comment type="similarity">
    <text evidence="4">In the N-terminal section; belongs to the SAICAR synthetase family.</text>
</comment>
<keyword evidence="11" id="KW-0511">Multifunctional enzyme</keyword>
<keyword evidence="6" id="KW-0547">Nucleotide-binding</keyword>
<protein>
    <recommendedName>
        <fullName evidence="12">PurE domain-containing protein</fullName>
    </recommendedName>
</protein>
<dbReference type="SUPFAM" id="SSF52255">
    <property type="entry name" value="N5-CAIR mutase (phosphoribosylaminoimidazole carboxylase, PurE)"/>
    <property type="match status" value="1"/>
</dbReference>
<keyword evidence="14" id="KW-1185">Reference proteome</keyword>
<evidence type="ECO:0000313" key="13">
    <source>
        <dbReference type="EMBL" id="RUS79667.1"/>
    </source>
</evidence>
<evidence type="ECO:0000256" key="8">
    <source>
        <dbReference type="ARBA" id="ARBA00022793"/>
    </source>
</evidence>
<comment type="pathway">
    <text evidence="2">Purine metabolism; IMP biosynthesis via de novo pathway; 5-amino-1-(5-phospho-D-ribosyl)imidazole-4-carboxylate from 5-amino-1-(5-phospho-D-ribosyl)imidazole (carboxylase route): step 1/1.</text>
</comment>
<dbReference type="GO" id="GO:0016831">
    <property type="term" value="F:carboxy-lyase activity"/>
    <property type="evidence" value="ECO:0007669"/>
    <property type="project" value="UniProtKB-KW"/>
</dbReference>
<proteinExistence type="inferred from homology"/>
<evidence type="ECO:0000313" key="14">
    <source>
        <dbReference type="Proteomes" id="UP000271974"/>
    </source>
</evidence>
<dbReference type="SUPFAM" id="SSF56104">
    <property type="entry name" value="SAICAR synthase-like"/>
    <property type="match status" value="1"/>
</dbReference>
<dbReference type="Gene3D" id="3.30.470.20">
    <property type="entry name" value="ATP-grasp fold, B domain"/>
    <property type="match status" value="1"/>
</dbReference>
<dbReference type="InterPro" id="IPR018236">
    <property type="entry name" value="SAICAR_synthetase_CS"/>
</dbReference>
<keyword evidence="5" id="KW-0436">Ligase</keyword>
<keyword evidence="8" id="KW-0210">Decarboxylase</keyword>
<dbReference type="EMBL" id="RQTK01000435">
    <property type="protein sequence ID" value="RUS79667.1"/>
    <property type="molecule type" value="Genomic_DNA"/>
</dbReference>
<comment type="similarity">
    <text evidence="3">In the C-terminal section; belongs to the AIR carboxylase family. Class II subfamily.</text>
</comment>
<dbReference type="FunFam" id="3.30.200.20:FF:000183">
    <property type="entry name" value="Probable multifunctional protein ADE2"/>
    <property type="match status" value="1"/>
</dbReference>
<dbReference type="Gene3D" id="3.40.50.1970">
    <property type="match status" value="1"/>
</dbReference>
<organism evidence="13 14">
    <name type="scientific">Elysia chlorotica</name>
    <name type="common">Eastern emerald elysia</name>
    <name type="synonym">Sea slug</name>
    <dbReference type="NCBI Taxonomy" id="188477"/>
    <lineage>
        <taxon>Eukaryota</taxon>
        <taxon>Metazoa</taxon>
        <taxon>Spiralia</taxon>
        <taxon>Lophotrochozoa</taxon>
        <taxon>Mollusca</taxon>
        <taxon>Gastropoda</taxon>
        <taxon>Heterobranchia</taxon>
        <taxon>Euthyneura</taxon>
        <taxon>Panpulmonata</taxon>
        <taxon>Sacoglossa</taxon>
        <taxon>Placobranchoidea</taxon>
        <taxon>Plakobranchidae</taxon>
        <taxon>Elysia</taxon>
    </lineage>
</organism>
<dbReference type="InterPro" id="IPR033626">
    <property type="entry name" value="PurE_classII"/>
</dbReference>
<dbReference type="PANTHER" id="PTHR43599:SF3">
    <property type="entry name" value="SI:DKEY-6E2.2"/>
    <property type="match status" value="1"/>
</dbReference>
<dbReference type="PANTHER" id="PTHR43599">
    <property type="entry name" value="MULTIFUNCTIONAL PROTEIN ADE2"/>
    <property type="match status" value="1"/>
</dbReference>
<dbReference type="CDD" id="cd01416">
    <property type="entry name" value="SAICAR_synt_Ade5"/>
    <property type="match status" value="1"/>
</dbReference>
<feature type="domain" description="PurE" evidence="12">
    <location>
        <begin position="246"/>
        <end position="393"/>
    </location>
</feature>
<evidence type="ECO:0000256" key="3">
    <source>
        <dbReference type="ARBA" id="ARBA00010478"/>
    </source>
</evidence>
<dbReference type="Pfam" id="PF01259">
    <property type="entry name" value="SAICAR_synt"/>
    <property type="match status" value="2"/>
</dbReference>
<dbReference type="Gene3D" id="3.30.200.20">
    <property type="entry name" value="Phosphorylase Kinase, domain 1"/>
    <property type="match status" value="1"/>
</dbReference>
<dbReference type="SMART" id="SM01001">
    <property type="entry name" value="AIRC"/>
    <property type="match status" value="1"/>
</dbReference>
<name>A0A3S1A0M1_ELYCH</name>
<sequence length="404" mass="44898">MSADYSKLGAKVIEGKTKIVYDLVDHPGKVLIESKDRITAGNNARAHDMEGKAKISTATANSVFELLNSAGLKTHWLHQHGDRSYIAYKCHMIPIEWVTRQGQLLLLRVFFFDDANNDPQWSFEQCLAYGKSYGGLLIGRNELQIMEKMTVAIFEILEKAWATLNCSLIDMKIEFGVKDGTNEIILADIIDSDSWRLWPSGDKRLMKDKQVYRNLQEVTSEALDTVKRNFEWVAERVALLNTKPRGRVAIFMGSASDTPHCEKIRTVCASLGIPCELRVSSAHKQTDQTMRLLGEYEGEGIPTVFIAVAGRSNGLGPVLSGNTSWPVINCPPISADWGAQDVWSSLRLPSGLGCPTVTQPEAAALAAAQILGLNDHMVWAKLKVKQLNTWISLVEADRKVRDDK</sequence>
<evidence type="ECO:0000256" key="1">
    <source>
        <dbReference type="ARBA" id="ARBA00004672"/>
    </source>
</evidence>
<dbReference type="HAMAP" id="MF_02045">
    <property type="entry name" value="PurE_classII"/>
    <property type="match status" value="1"/>
</dbReference>
<evidence type="ECO:0000256" key="10">
    <source>
        <dbReference type="ARBA" id="ARBA00023239"/>
    </source>
</evidence>
<dbReference type="FunFam" id="3.30.470.20:FF:000020">
    <property type="entry name" value="Probable multifunctional protein ADE2"/>
    <property type="match status" value="1"/>
</dbReference>
<dbReference type="UniPathway" id="UPA00074">
    <property type="reaction ID" value="UER00130"/>
</dbReference>
<evidence type="ECO:0000256" key="2">
    <source>
        <dbReference type="ARBA" id="ARBA00004747"/>
    </source>
</evidence>
<keyword evidence="10" id="KW-0456">Lyase</keyword>
<dbReference type="GO" id="GO:0005524">
    <property type="term" value="F:ATP binding"/>
    <property type="evidence" value="ECO:0007669"/>
    <property type="project" value="UniProtKB-KW"/>
</dbReference>
<dbReference type="GO" id="GO:0005829">
    <property type="term" value="C:cytosol"/>
    <property type="evidence" value="ECO:0007669"/>
    <property type="project" value="TreeGrafter"/>
</dbReference>
<evidence type="ECO:0000256" key="11">
    <source>
        <dbReference type="ARBA" id="ARBA00023268"/>
    </source>
</evidence>
<comment type="caution">
    <text evidence="13">The sequence shown here is derived from an EMBL/GenBank/DDBJ whole genome shotgun (WGS) entry which is preliminary data.</text>
</comment>
<evidence type="ECO:0000256" key="7">
    <source>
        <dbReference type="ARBA" id="ARBA00022755"/>
    </source>
</evidence>
<dbReference type="OrthoDB" id="9991235at2759"/>
<evidence type="ECO:0000259" key="12">
    <source>
        <dbReference type="SMART" id="SM01001"/>
    </source>
</evidence>
<comment type="pathway">
    <text evidence="1">Purine metabolism; IMP biosynthesis via de novo pathway; 5-amino-1-(5-phospho-D-ribosyl)imidazole-4-carboxamide from 5-amino-1-(5-phospho-D-ribosyl)imidazole-4-carboxylate: step 1/2.</text>
</comment>
<dbReference type="Proteomes" id="UP000271974">
    <property type="component" value="Unassembled WGS sequence"/>
</dbReference>
<keyword evidence="7" id="KW-0658">Purine biosynthesis</keyword>
<evidence type="ECO:0000256" key="6">
    <source>
        <dbReference type="ARBA" id="ARBA00022741"/>
    </source>
</evidence>
<dbReference type="InterPro" id="IPR000031">
    <property type="entry name" value="PurE_dom"/>
</dbReference>
<reference evidence="13 14" key="1">
    <citation type="submission" date="2019-01" db="EMBL/GenBank/DDBJ databases">
        <title>A draft genome assembly of the solar-powered sea slug Elysia chlorotica.</title>
        <authorList>
            <person name="Cai H."/>
            <person name="Li Q."/>
            <person name="Fang X."/>
            <person name="Li J."/>
            <person name="Curtis N.E."/>
            <person name="Altenburger A."/>
            <person name="Shibata T."/>
            <person name="Feng M."/>
            <person name="Maeda T."/>
            <person name="Schwartz J.A."/>
            <person name="Shigenobu S."/>
            <person name="Lundholm N."/>
            <person name="Nishiyama T."/>
            <person name="Yang H."/>
            <person name="Hasebe M."/>
            <person name="Li S."/>
            <person name="Pierce S.K."/>
            <person name="Wang J."/>
        </authorList>
    </citation>
    <scope>NUCLEOTIDE SEQUENCE [LARGE SCALE GENOMIC DNA]</scope>
    <source>
        <strain evidence="13">EC2010</strain>
        <tissue evidence="13">Whole organism of an adult</tissue>
    </source>
</reference>
<evidence type="ECO:0000256" key="5">
    <source>
        <dbReference type="ARBA" id="ARBA00022598"/>
    </source>
</evidence>
<evidence type="ECO:0000256" key="9">
    <source>
        <dbReference type="ARBA" id="ARBA00022840"/>
    </source>
</evidence>
<dbReference type="NCBIfam" id="TIGR01162">
    <property type="entry name" value="purE"/>
    <property type="match status" value="1"/>
</dbReference>
<dbReference type="STRING" id="188477.A0A3S1A0M1"/>
<dbReference type="FunFam" id="3.40.50.1970:FF:000006">
    <property type="entry name" value="Probable multifunctional protein ADE2"/>
    <property type="match status" value="1"/>
</dbReference>
<dbReference type="InterPro" id="IPR050089">
    <property type="entry name" value="SAICAR_synthetase"/>
</dbReference>
<dbReference type="PROSITE" id="PS01058">
    <property type="entry name" value="SAICAR_SYNTHETASE_2"/>
    <property type="match status" value="1"/>
</dbReference>